<gene>
    <name evidence="2" type="ORF">MPH_01235</name>
</gene>
<dbReference type="OrthoDB" id="5357734at2759"/>
<evidence type="ECO:0000256" key="1">
    <source>
        <dbReference type="SAM" id="MobiDB-lite"/>
    </source>
</evidence>
<comment type="caution">
    <text evidence="2">The sequence shown here is derived from an EMBL/GenBank/DDBJ whole genome shotgun (WGS) entry which is preliminary data.</text>
</comment>
<dbReference type="HOGENOM" id="CLU_927717_0_0_1"/>
<dbReference type="EMBL" id="AHHD01000050">
    <property type="protein sequence ID" value="EKG21437.1"/>
    <property type="molecule type" value="Genomic_DNA"/>
</dbReference>
<dbReference type="VEuPathDB" id="FungiDB:MPH_01235"/>
<evidence type="ECO:0000313" key="3">
    <source>
        <dbReference type="Proteomes" id="UP000007129"/>
    </source>
</evidence>
<evidence type="ECO:0000313" key="2">
    <source>
        <dbReference type="EMBL" id="EKG21437.1"/>
    </source>
</evidence>
<dbReference type="AlphaFoldDB" id="K2S979"/>
<feature type="region of interest" description="Disordered" evidence="1">
    <location>
        <begin position="248"/>
        <end position="279"/>
    </location>
</feature>
<protein>
    <submittedName>
        <fullName evidence="2">Uncharacterized protein</fullName>
    </submittedName>
</protein>
<proteinExistence type="predicted"/>
<dbReference type="InParanoid" id="K2S979"/>
<dbReference type="STRING" id="1126212.K2S979"/>
<sequence>MFFRSPRYSLCSYEHLSAVLSCSRRHVCIAAEGHPVLLILRDFHNYRAIDISFWDSTLVGRHLNNVSLACYSTILVVIEGPLLHHPSSVISESRIENDTLLVFMSPNRLAHGFSGNMFLRRHETADHHKGLRQKRKKSFGTCIPFRYCRVEQQLLLGCQCDEDIPVQCLRLAPKLFLQCSGDNAWQPSYHSSSLFGWRDLDQGFPIRPLVIVKAFRSPVLENFGSNENIEGLVKYPCKEQFHYGELSTGQDFENPMSRRSEEDEGDGSDTMKMEGNAVQRKRILDIGELESRQMLVTGTK</sequence>
<reference evidence="2 3" key="1">
    <citation type="journal article" date="2012" name="BMC Genomics">
        <title>Tools to kill: Genome of one of the most destructive plant pathogenic fungi Macrophomina phaseolina.</title>
        <authorList>
            <person name="Islam M.S."/>
            <person name="Haque M.S."/>
            <person name="Islam M.M."/>
            <person name="Emdad E.M."/>
            <person name="Halim A."/>
            <person name="Hossen Q.M.M."/>
            <person name="Hossain M.Z."/>
            <person name="Ahmed B."/>
            <person name="Rahim S."/>
            <person name="Rahman M.S."/>
            <person name="Alam M.M."/>
            <person name="Hou S."/>
            <person name="Wan X."/>
            <person name="Saito J.A."/>
            <person name="Alam M."/>
        </authorList>
    </citation>
    <scope>NUCLEOTIDE SEQUENCE [LARGE SCALE GENOMIC DNA]</scope>
    <source>
        <strain evidence="2 3">MS6</strain>
    </source>
</reference>
<dbReference type="Proteomes" id="UP000007129">
    <property type="component" value="Unassembled WGS sequence"/>
</dbReference>
<organism evidence="2 3">
    <name type="scientific">Macrophomina phaseolina (strain MS6)</name>
    <name type="common">Charcoal rot fungus</name>
    <dbReference type="NCBI Taxonomy" id="1126212"/>
    <lineage>
        <taxon>Eukaryota</taxon>
        <taxon>Fungi</taxon>
        <taxon>Dikarya</taxon>
        <taxon>Ascomycota</taxon>
        <taxon>Pezizomycotina</taxon>
        <taxon>Dothideomycetes</taxon>
        <taxon>Dothideomycetes incertae sedis</taxon>
        <taxon>Botryosphaeriales</taxon>
        <taxon>Botryosphaeriaceae</taxon>
        <taxon>Macrophomina</taxon>
    </lineage>
</organism>
<accession>K2S979</accession>
<name>K2S979_MACPH</name>